<evidence type="ECO:0000313" key="1">
    <source>
        <dbReference type="EMBL" id="CCA21569.1"/>
    </source>
</evidence>
<reference evidence="1" key="1">
    <citation type="journal article" date="2011" name="PLoS Biol.">
        <title>Gene gain and loss during evolution of obligate parasitism in the white rust pathogen of Arabidopsis thaliana.</title>
        <authorList>
            <person name="Kemen E."/>
            <person name="Gardiner A."/>
            <person name="Schultz-Larsen T."/>
            <person name="Kemen A.C."/>
            <person name="Balmuth A.L."/>
            <person name="Robert-Seilaniantz A."/>
            <person name="Bailey K."/>
            <person name="Holub E."/>
            <person name="Studholme D.J."/>
            <person name="Maclean D."/>
            <person name="Jones J.D."/>
        </authorList>
    </citation>
    <scope>NUCLEOTIDE SEQUENCE</scope>
</reference>
<dbReference type="EMBL" id="FR824172">
    <property type="protein sequence ID" value="CCA21569.1"/>
    <property type="molecule type" value="Genomic_DNA"/>
</dbReference>
<organism evidence="1">
    <name type="scientific">Albugo laibachii Nc14</name>
    <dbReference type="NCBI Taxonomy" id="890382"/>
    <lineage>
        <taxon>Eukaryota</taxon>
        <taxon>Sar</taxon>
        <taxon>Stramenopiles</taxon>
        <taxon>Oomycota</taxon>
        <taxon>Peronosporomycetes</taxon>
        <taxon>Albuginales</taxon>
        <taxon>Albuginaceae</taxon>
        <taxon>Albugo</taxon>
    </lineage>
</organism>
<reference evidence="1" key="2">
    <citation type="submission" date="2011-02" db="EMBL/GenBank/DDBJ databases">
        <authorList>
            <person name="MacLean D."/>
        </authorList>
    </citation>
    <scope>NUCLEOTIDE SEQUENCE</scope>
</reference>
<protein>
    <submittedName>
        <fullName evidence="1">AlNc14C127G6833 protein</fullName>
    </submittedName>
</protein>
<accession>F0WJW7</accession>
<name>F0WJW7_9STRA</name>
<proteinExistence type="predicted"/>
<dbReference type="AlphaFoldDB" id="F0WJW7"/>
<gene>
    <name evidence="1" type="primary">AlNc14C127G6833</name>
    <name evidence="1" type="ORF">ALNC14_077120</name>
</gene>
<dbReference type="HOGENOM" id="CLU_2836535_0_0_1"/>
<sequence>MLDPIRLILRWSSLGPIEFGSNLRKVLKYIILCRTTEEEQQPAKTSTGLLCGRFVAVQISRKTYQS</sequence>